<dbReference type="InterPro" id="IPR058532">
    <property type="entry name" value="YjbR/MT2646/Rv2570-like"/>
</dbReference>
<dbReference type="SUPFAM" id="SSF142906">
    <property type="entry name" value="YjbR-like"/>
    <property type="match status" value="1"/>
</dbReference>
<accession>A0ABX2EUR0</accession>
<evidence type="ECO:0000313" key="2">
    <source>
        <dbReference type="Proteomes" id="UP000737171"/>
    </source>
</evidence>
<dbReference type="Proteomes" id="UP000737171">
    <property type="component" value="Unassembled WGS sequence"/>
</dbReference>
<comment type="caution">
    <text evidence="1">The sequence shown here is derived from an EMBL/GenBank/DDBJ whole genome shotgun (WGS) entry which is preliminary data.</text>
</comment>
<dbReference type="InterPro" id="IPR038056">
    <property type="entry name" value="YjbR-like_sf"/>
</dbReference>
<proteinExistence type="predicted"/>
<name>A0ABX2EUR0_9BURK</name>
<organism evidence="1 2">
    <name type="scientific">Pseudaquabacterium terrae</name>
    <dbReference type="NCBI Taxonomy" id="2732868"/>
    <lineage>
        <taxon>Bacteria</taxon>
        <taxon>Pseudomonadati</taxon>
        <taxon>Pseudomonadota</taxon>
        <taxon>Betaproteobacteria</taxon>
        <taxon>Burkholderiales</taxon>
        <taxon>Sphaerotilaceae</taxon>
        <taxon>Pseudaquabacterium</taxon>
    </lineage>
</organism>
<sequence>MKVAQVRRHALSLPEVTEAPHFQYSSFRVRGKIFVTVPPDEEHIHVFVPEQEREIALALEPECLEKLHWGGKVVGLRVLLNQAKPAQVNRLISQAWASKAPKKLVAVAESSRVTKQ</sequence>
<gene>
    <name evidence="1" type="ORF">HLB44_36520</name>
</gene>
<dbReference type="RefSeq" id="WP_173135756.1">
    <property type="nucleotide sequence ID" value="NZ_JABRWJ010000035.1"/>
</dbReference>
<reference evidence="1 2" key="1">
    <citation type="submission" date="2020-05" db="EMBL/GenBank/DDBJ databases">
        <title>Aquincola sp. isolate from soil.</title>
        <authorList>
            <person name="Han J."/>
            <person name="Kim D.-U."/>
        </authorList>
    </citation>
    <scope>NUCLEOTIDE SEQUENCE [LARGE SCALE GENOMIC DNA]</scope>
    <source>
        <strain evidence="1 2">S2</strain>
    </source>
</reference>
<dbReference type="Gene3D" id="3.90.1150.30">
    <property type="match status" value="1"/>
</dbReference>
<keyword evidence="2" id="KW-1185">Reference proteome</keyword>
<protein>
    <submittedName>
        <fullName evidence="1">MmcQ/YjbR family DNA-binding protein</fullName>
    </submittedName>
</protein>
<dbReference type="GO" id="GO:0003677">
    <property type="term" value="F:DNA binding"/>
    <property type="evidence" value="ECO:0007669"/>
    <property type="project" value="UniProtKB-KW"/>
</dbReference>
<dbReference type="Pfam" id="PF04237">
    <property type="entry name" value="YjbR"/>
    <property type="match status" value="1"/>
</dbReference>
<dbReference type="EMBL" id="JABRWJ010000035">
    <property type="protein sequence ID" value="NRF72469.1"/>
    <property type="molecule type" value="Genomic_DNA"/>
</dbReference>
<evidence type="ECO:0000313" key="1">
    <source>
        <dbReference type="EMBL" id="NRF72469.1"/>
    </source>
</evidence>
<keyword evidence="1" id="KW-0238">DNA-binding</keyword>